<name>A0ABV9DX30_9ACTN</name>
<accession>A0ABV9DX30</accession>
<sequence>MSHTPATDLVTAAGAAGTAGTIMRPRGRGYRVVATGMDADAPGLYLAILRPKPKARGRVDLYTINGTEE</sequence>
<organism evidence="1 2">
    <name type="scientific">Nocardiopsis mangrovi</name>
    <dbReference type="NCBI Taxonomy" id="1179818"/>
    <lineage>
        <taxon>Bacteria</taxon>
        <taxon>Bacillati</taxon>
        <taxon>Actinomycetota</taxon>
        <taxon>Actinomycetes</taxon>
        <taxon>Streptosporangiales</taxon>
        <taxon>Nocardiopsidaceae</taxon>
        <taxon>Nocardiopsis</taxon>
    </lineage>
</organism>
<keyword evidence="2" id="KW-1185">Reference proteome</keyword>
<evidence type="ECO:0000313" key="2">
    <source>
        <dbReference type="Proteomes" id="UP001595923"/>
    </source>
</evidence>
<proteinExistence type="predicted"/>
<dbReference type="Proteomes" id="UP001595923">
    <property type="component" value="Unassembled WGS sequence"/>
</dbReference>
<protein>
    <submittedName>
        <fullName evidence="1">Uncharacterized protein</fullName>
    </submittedName>
</protein>
<comment type="caution">
    <text evidence="1">The sequence shown here is derived from an EMBL/GenBank/DDBJ whole genome shotgun (WGS) entry which is preliminary data.</text>
</comment>
<dbReference type="RefSeq" id="WP_378575683.1">
    <property type="nucleotide sequence ID" value="NZ_JBHSFQ010000015.1"/>
</dbReference>
<dbReference type="EMBL" id="JBHSFQ010000015">
    <property type="protein sequence ID" value="MFC4563414.1"/>
    <property type="molecule type" value="Genomic_DNA"/>
</dbReference>
<evidence type="ECO:0000313" key="1">
    <source>
        <dbReference type="EMBL" id="MFC4563414.1"/>
    </source>
</evidence>
<reference evidence="2" key="1">
    <citation type="journal article" date="2019" name="Int. J. Syst. Evol. Microbiol.">
        <title>The Global Catalogue of Microorganisms (GCM) 10K type strain sequencing project: providing services to taxonomists for standard genome sequencing and annotation.</title>
        <authorList>
            <consortium name="The Broad Institute Genomics Platform"/>
            <consortium name="The Broad Institute Genome Sequencing Center for Infectious Disease"/>
            <person name="Wu L."/>
            <person name="Ma J."/>
        </authorList>
    </citation>
    <scope>NUCLEOTIDE SEQUENCE [LARGE SCALE GENOMIC DNA]</scope>
    <source>
        <strain evidence="2">XZYJ18</strain>
    </source>
</reference>
<gene>
    <name evidence="1" type="ORF">ACFO4E_16235</name>
</gene>